<comment type="pathway">
    <text evidence="7">Metabolic intermediate biosynthesis; chorismate biosynthesis; chorismate from D-erythrose 4-phosphate and phosphoenolpyruvate: step 5/7.</text>
</comment>
<accession>A0ABR7HT12</accession>
<keyword evidence="7" id="KW-0963">Cytoplasm</keyword>
<evidence type="ECO:0000256" key="2">
    <source>
        <dbReference type="ARBA" id="ARBA00022679"/>
    </source>
</evidence>
<comment type="cofactor">
    <cofactor evidence="7">
        <name>Mg(2+)</name>
        <dbReference type="ChEBI" id="CHEBI:18420"/>
    </cofactor>
    <text evidence="7">Binds 1 Mg(2+) ion per subunit.</text>
</comment>
<comment type="caution">
    <text evidence="8">The sequence shown here is derived from an EMBL/GenBank/DDBJ whole genome shotgun (WGS) entry which is preliminary data.</text>
</comment>
<evidence type="ECO:0000256" key="5">
    <source>
        <dbReference type="ARBA" id="ARBA00022840"/>
    </source>
</evidence>
<feature type="binding site" evidence="7">
    <location>
        <position position="134"/>
    </location>
    <ligand>
        <name>substrate</name>
    </ligand>
</feature>
<dbReference type="EMBL" id="JACOPR010000003">
    <property type="protein sequence ID" value="MBC5730656.1"/>
    <property type="molecule type" value="Genomic_DNA"/>
</dbReference>
<evidence type="ECO:0000256" key="7">
    <source>
        <dbReference type="HAMAP-Rule" id="MF_00109"/>
    </source>
</evidence>
<evidence type="ECO:0000256" key="1">
    <source>
        <dbReference type="ARBA" id="ARBA00022605"/>
    </source>
</evidence>
<keyword evidence="6 7" id="KW-0057">Aromatic amino acid biosynthesis</keyword>
<comment type="subcellular location">
    <subcellularLocation>
        <location evidence="7">Cytoplasm</location>
    </subcellularLocation>
</comment>
<evidence type="ECO:0000313" key="9">
    <source>
        <dbReference type="Proteomes" id="UP000660021"/>
    </source>
</evidence>
<keyword evidence="7" id="KW-0479">Metal-binding</keyword>
<comment type="similarity">
    <text evidence="7">Belongs to the shikimate kinase family.</text>
</comment>
<dbReference type="Gene3D" id="3.40.50.300">
    <property type="entry name" value="P-loop containing nucleotide triphosphate hydrolases"/>
    <property type="match status" value="1"/>
</dbReference>
<feature type="binding site" evidence="7">
    <location>
        <position position="16"/>
    </location>
    <ligand>
        <name>Mg(2+)</name>
        <dbReference type="ChEBI" id="CHEBI:18420"/>
    </ligand>
</feature>
<dbReference type="EC" id="2.7.1.71" evidence="7"/>
<protein>
    <recommendedName>
        <fullName evidence="7">Shikimate kinase</fullName>
        <shortName evidence="7">SK</shortName>
        <ecNumber evidence="7">2.7.1.71</ecNumber>
    </recommendedName>
</protein>
<evidence type="ECO:0000256" key="3">
    <source>
        <dbReference type="ARBA" id="ARBA00022741"/>
    </source>
</evidence>
<name>A0ABR7HT12_9FIRM</name>
<feature type="binding site" evidence="7">
    <location>
        <begin position="12"/>
        <end position="17"/>
    </location>
    <ligand>
        <name>ATP</name>
        <dbReference type="ChEBI" id="CHEBI:30616"/>
    </ligand>
</feature>
<evidence type="ECO:0000313" key="8">
    <source>
        <dbReference type="EMBL" id="MBC5730656.1"/>
    </source>
</evidence>
<keyword evidence="1 7" id="KW-0028">Amino-acid biosynthesis</keyword>
<comment type="catalytic activity">
    <reaction evidence="7">
        <text>shikimate + ATP = 3-phosphoshikimate + ADP + H(+)</text>
        <dbReference type="Rhea" id="RHEA:13121"/>
        <dbReference type="ChEBI" id="CHEBI:15378"/>
        <dbReference type="ChEBI" id="CHEBI:30616"/>
        <dbReference type="ChEBI" id="CHEBI:36208"/>
        <dbReference type="ChEBI" id="CHEBI:145989"/>
        <dbReference type="ChEBI" id="CHEBI:456216"/>
        <dbReference type="EC" id="2.7.1.71"/>
    </reaction>
</comment>
<keyword evidence="4 7" id="KW-0418">Kinase</keyword>
<dbReference type="HAMAP" id="MF_00109">
    <property type="entry name" value="Shikimate_kinase"/>
    <property type="match status" value="1"/>
</dbReference>
<dbReference type="PANTHER" id="PTHR21087">
    <property type="entry name" value="SHIKIMATE KINASE"/>
    <property type="match status" value="1"/>
</dbReference>
<keyword evidence="5 7" id="KW-0067">ATP-binding</keyword>
<reference evidence="8 9" key="1">
    <citation type="submission" date="2020-08" db="EMBL/GenBank/DDBJ databases">
        <title>Genome public.</title>
        <authorList>
            <person name="Liu C."/>
            <person name="Sun Q."/>
        </authorList>
    </citation>
    <scope>NUCLEOTIDE SEQUENCE [LARGE SCALE GENOMIC DNA]</scope>
    <source>
        <strain evidence="8 9">New-38</strain>
    </source>
</reference>
<dbReference type="InterPro" id="IPR000623">
    <property type="entry name" value="Shikimate_kinase/TSH1"/>
</dbReference>
<dbReference type="GO" id="GO:0016301">
    <property type="term" value="F:kinase activity"/>
    <property type="evidence" value="ECO:0007669"/>
    <property type="project" value="UniProtKB-KW"/>
</dbReference>
<comment type="subunit">
    <text evidence="7">Monomer.</text>
</comment>
<keyword evidence="3 7" id="KW-0547">Nucleotide-binding</keyword>
<dbReference type="PANTHER" id="PTHR21087:SF16">
    <property type="entry name" value="SHIKIMATE KINASE 1, CHLOROPLASTIC"/>
    <property type="match status" value="1"/>
</dbReference>
<feature type="binding site" evidence="7">
    <location>
        <position position="117"/>
    </location>
    <ligand>
        <name>ATP</name>
        <dbReference type="ChEBI" id="CHEBI:30616"/>
    </ligand>
</feature>
<dbReference type="Pfam" id="PF01202">
    <property type="entry name" value="SKI"/>
    <property type="match status" value="1"/>
</dbReference>
<keyword evidence="9" id="KW-1185">Reference proteome</keyword>
<evidence type="ECO:0000256" key="4">
    <source>
        <dbReference type="ARBA" id="ARBA00022777"/>
    </source>
</evidence>
<sequence>MRGNLILIGMMGCGKSTVGGLLARRLGWELADTDSLIEAREGCSIPALFAQRGEGYFRDCERQVSEELSRRTGLVIACGGGLPLREDCIGPLRESGTVIFLHRPPEEIYDKVSMAGRPLGQQGREAFLARYAQREPVYQACAHHQVEVQATPEETAARILEVLT</sequence>
<feature type="binding site" evidence="7">
    <location>
        <position position="34"/>
    </location>
    <ligand>
        <name>substrate</name>
    </ligand>
</feature>
<dbReference type="InterPro" id="IPR027417">
    <property type="entry name" value="P-loop_NTPase"/>
</dbReference>
<organism evidence="8 9">
    <name type="scientific">Pseudoflavonifractor hominis</name>
    <dbReference type="NCBI Taxonomy" id="2763059"/>
    <lineage>
        <taxon>Bacteria</taxon>
        <taxon>Bacillati</taxon>
        <taxon>Bacillota</taxon>
        <taxon>Clostridia</taxon>
        <taxon>Eubacteriales</taxon>
        <taxon>Oscillospiraceae</taxon>
        <taxon>Pseudoflavonifractor</taxon>
    </lineage>
</organism>
<comment type="function">
    <text evidence="7">Catalyzes the specific phosphorylation of the 3-hydroxyl group of shikimic acid using ATP as a cosubstrate.</text>
</comment>
<dbReference type="InterPro" id="IPR031322">
    <property type="entry name" value="Shikimate/glucono_kinase"/>
</dbReference>
<gene>
    <name evidence="7" type="primary">aroK</name>
    <name evidence="8" type="ORF">H8S34_07385</name>
</gene>
<keyword evidence="2 7" id="KW-0808">Transferase</keyword>
<keyword evidence="7" id="KW-0460">Magnesium</keyword>
<dbReference type="PRINTS" id="PR01100">
    <property type="entry name" value="SHIKIMTKNASE"/>
</dbReference>
<dbReference type="CDD" id="cd00464">
    <property type="entry name" value="SK"/>
    <property type="match status" value="1"/>
</dbReference>
<dbReference type="Proteomes" id="UP000660021">
    <property type="component" value="Unassembled WGS sequence"/>
</dbReference>
<proteinExistence type="inferred from homology"/>
<dbReference type="RefSeq" id="WP_186963508.1">
    <property type="nucleotide sequence ID" value="NZ_JACOPR010000003.1"/>
</dbReference>
<comment type="caution">
    <text evidence="7">Lacks conserved residue(s) required for the propagation of feature annotation.</text>
</comment>
<evidence type="ECO:0000256" key="6">
    <source>
        <dbReference type="ARBA" id="ARBA00023141"/>
    </source>
</evidence>
<dbReference type="SUPFAM" id="SSF52540">
    <property type="entry name" value="P-loop containing nucleoside triphosphate hydrolases"/>
    <property type="match status" value="1"/>
</dbReference>
<feature type="binding site" evidence="7">
    <location>
        <position position="58"/>
    </location>
    <ligand>
        <name>substrate</name>
    </ligand>
</feature>
<feature type="binding site" evidence="7">
    <location>
        <position position="80"/>
    </location>
    <ligand>
        <name>substrate</name>
    </ligand>
</feature>